<dbReference type="InterPro" id="IPR000438">
    <property type="entry name" value="Acetyl_CoA_COase_Trfase_b_su"/>
</dbReference>
<feature type="domain" description="CoA carboxyltransferase N-terminal" evidence="6">
    <location>
        <begin position="25"/>
        <end position="284"/>
    </location>
</feature>
<feature type="compositionally biased region" description="Polar residues" evidence="5">
    <location>
        <begin position="103"/>
        <end position="114"/>
    </location>
</feature>
<evidence type="ECO:0000256" key="1">
    <source>
        <dbReference type="ARBA" id="ARBA00022679"/>
    </source>
</evidence>
<dbReference type="EC" id="2.1.3.15" evidence="4"/>
<dbReference type="SUPFAM" id="SSF52096">
    <property type="entry name" value="ClpP/crotonase"/>
    <property type="match status" value="1"/>
</dbReference>
<dbReference type="InterPro" id="IPR011762">
    <property type="entry name" value="COA_CT_N"/>
</dbReference>
<proteinExistence type="inferred from homology"/>
<evidence type="ECO:0000256" key="3">
    <source>
        <dbReference type="ARBA" id="ARBA00023160"/>
    </source>
</evidence>
<accession>A0A2H3NL82</accession>
<dbReference type="GO" id="GO:0006633">
    <property type="term" value="P:fatty acid biosynthetic process"/>
    <property type="evidence" value="ECO:0007669"/>
    <property type="project" value="UniProtKB-KW"/>
</dbReference>
<comment type="function">
    <text evidence="4">Component of the acetyl coenzyme A carboxylase (ACC) complex. Biotin carboxylase (BC) catalyzes the carboxylation of biotin on its carrier protein (BCCP) and then the CO(2) group is transferred by the transcarboxylase to acetyl-CoA to form malonyl-CoA.</text>
</comment>
<keyword evidence="8" id="KW-1185">Reference proteome</keyword>
<dbReference type="GO" id="GO:0005524">
    <property type="term" value="F:ATP binding"/>
    <property type="evidence" value="ECO:0007669"/>
    <property type="project" value="UniProtKB-KW"/>
</dbReference>
<dbReference type="HAMAP" id="MF_01395">
    <property type="entry name" value="AcetylCoA_CT_beta"/>
    <property type="match status" value="1"/>
</dbReference>
<evidence type="ECO:0000313" key="8">
    <source>
        <dbReference type="Proteomes" id="UP000221024"/>
    </source>
</evidence>
<dbReference type="GO" id="GO:0009317">
    <property type="term" value="C:acetyl-CoA carboxylase complex"/>
    <property type="evidence" value="ECO:0007669"/>
    <property type="project" value="InterPro"/>
</dbReference>
<keyword evidence="4" id="KW-0963">Cytoplasm</keyword>
<keyword evidence="4" id="KW-0443">Lipid metabolism</keyword>
<comment type="caution">
    <text evidence="7">The sequence shown here is derived from an EMBL/GenBank/DDBJ whole genome shotgun (WGS) entry which is preliminary data.</text>
</comment>
<protein>
    <recommendedName>
        <fullName evidence="4">Acetyl-coenzyme A carboxylase carboxyl transferase subunit beta</fullName>
        <shortName evidence="4">ACCase subunit beta</shortName>
        <shortName evidence="4">Acetyl-CoA carboxylase carboxyltransferase subunit beta</shortName>
        <ecNumber evidence="4">2.1.3.15</ecNumber>
    </recommendedName>
</protein>
<keyword evidence="2 4" id="KW-0276">Fatty acid metabolism</keyword>
<comment type="catalytic activity">
    <reaction evidence="4">
        <text>N(6)-carboxybiotinyl-L-lysyl-[protein] + acetyl-CoA = N(6)-biotinyl-L-lysyl-[protein] + malonyl-CoA</text>
        <dbReference type="Rhea" id="RHEA:54728"/>
        <dbReference type="Rhea" id="RHEA-COMP:10505"/>
        <dbReference type="Rhea" id="RHEA-COMP:10506"/>
        <dbReference type="ChEBI" id="CHEBI:57288"/>
        <dbReference type="ChEBI" id="CHEBI:57384"/>
        <dbReference type="ChEBI" id="CHEBI:83144"/>
        <dbReference type="ChEBI" id="CHEBI:83145"/>
        <dbReference type="EC" id="2.1.3.15"/>
    </reaction>
</comment>
<dbReference type="InterPro" id="IPR034733">
    <property type="entry name" value="AcCoA_carboxyl_beta"/>
</dbReference>
<dbReference type="Pfam" id="PF01039">
    <property type="entry name" value="Carboxyl_trans"/>
    <property type="match status" value="1"/>
</dbReference>
<organism evidence="7 8">
    <name type="scientific">Longimonas halophila</name>
    <dbReference type="NCBI Taxonomy" id="1469170"/>
    <lineage>
        <taxon>Bacteria</taxon>
        <taxon>Pseudomonadati</taxon>
        <taxon>Rhodothermota</taxon>
        <taxon>Rhodothermia</taxon>
        <taxon>Rhodothermales</taxon>
        <taxon>Salisaetaceae</taxon>
        <taxon>Longimonas</taxon>
    </lineage>
</organism>
<dbReference type="OrthoDB" id="9772975at2"/>
<dbReference type="RefSeq" id="WP_098062304.1">
    <property type="nucleotide sequence ID" value="NZ_PDEP01000007.1"/>
</dbReference>
<dbReference type="PROSITE" id="PS50980">
    <property type="entry name" value="COA_CT_NTER"/>
    <property type="match status" value="1"/>
</dbReference>
<evidence type="ECO:0000259" key="6">
    <source>
        <dbReference type="PROSITE" id="PS50980"/>
    </source>
</evidence>
<dbReference type="EMBL" id="PDEP01000007">
    <property type="protein sequence ID" value="PEN06778.1"/>
    <property type="molecule type" value="Genomic_DNA"/>
</dbReference>
<dbReference type="GO" id="GO:0003989">
    <property type="term" value="F:acetyl-CoA carboxylase activity"/>
    <property type="evidence" value="ECO:0007669"/>
    <property type="project" value="InterPro"/>
</dbReference>
<comment type="similarity">
    <text evidence="4">Belongs to the AccD/PCCB family.</text>
</comment>
<dbReference type="Gene3D" id="3.90.226.10">
    <property type="entry name" value="2-enoyl-CoA Hydratase, Chain A, domain 1"/>
    <property type="match status" value="1"/>
</dbReference>
<evidence type="ECO:0000313" key="7">
    <source>
        <dbReference type="EMBL" id="PEN06778.1"/>
    </source>
</evidence>
<dbReference type="Proteomes" id="UP000221024">
    <property type="component" value="Unassembled WGS sequence"/>
</dbReference>
<keyword evidence="1 4" id="KW-0808">Transferase</keyword>
<dbReference type="PANTHER" id="PTHR42995:SF5">
    <property type="entry name" value="ACETYL-COENZYME A CARBOXYLASE CARBOXYL TRANSFERASE SUBUNIT BETA, CHLOROPLASTIC"/>
    <property type="match status" value="1"/>
</dbReference>
<keyword evidence="3 4" id="KW-0275">Fatty acid biosynthesis</keyword>
<sequence length="284" mass="31595">MAWFHRKKAGILTKRDDQNEVPEGQWVKCPKTDEIVNRREVEDNLLVFPGSGYHFGMSSHRYFDLLFDDDSFTFHDTDLYSTDVLDFEDRKPYSQRLEDAQKKTSQNEAVQSATGPVGGHMTSIAAMDFSFIGGSMGSVVGEIIARAIKRAYTNGYPLITITQSGGARMMEGALSLMQMAKTSAHLTRLEDAGLPFISILTHPTTGGVTASFAMLGDIHIAEPEALIGFAGPRVIRETIGSDLPEGFQRSEFLLEHGFVDMVVDRRQLQRRIITLLDLLMEDNA</sequence>
<dbReference type="InterPro" id="IPR029045">
    <property type="entry name" value="ClpP/crotonase-like_dom_sf"/>
</dbReference>
<dbReference type="UniPathway" id="UPA00655">
    <property type="reaction ID" value="UER00711"/>
</dbReference>
<dbReference type="GO" id="GO:2001295">
    <property type="term" value="P:malonyl-CoA biosynthetic process"/>
    <property type="evidence" value="ECO:0007669"/>
    <property type="project" value="UniProtKB-UniRule"/>
</dbReference>
<keyword evidence="4" id="KW-0067">ATP-binding</keyword>
<evidence type="ECO:0000256" key="5">
    <source>
        <dbReference type="SAM" id="MobiDB-lite"/>
    </source>
</evidence>
<evidence type="ECO:0000256" key="2">
    <source>
        <dbReference type="ARBA" id="ARBA00022832"/>
    </source>
</evidence>
<name>A0A2H3NL82_9BACT</name>
<dbReference type="AlphaFoldDB" id="A0A2H3NL82"/>
<keyword evidence="4" id="KW-0547">Nucleotide-binding</keyword>
<keyword evidence="4" id="KW-0444">Lipid biosynthesis</keyword>
<comment type="subunit">
    <text evidence="4">Acetyl-CoA carboxylase is a heterohexamer composed of biotin carboxyl carrier protein (AccB), biotin carboxylase (AccC) and two subunits each of ACCase subunit alpha (AccA) and ACCase subunit beta (AccD).</text>
</comment>
<dbReference type="NCBIfam" id="TIGR00515">
    <property type="entry name" value="accD"/>
    <property type="match status" value="1"/>
</dbReference>
<comment type="subcellular location">
    <subcellularLocation>
        <location evidence="4">Cytoplasm</location>
    </subcellularLocation>
</comment>
<comment type="caution">
    <text evidence="4">Lacks conserved residue(s) required for the propagation of feature annotation.</text>
</comment>
<evidence type="ECO:0000256" key="4">
    <source>
        <dbReference type="HAMAP-Rule" id="MF_01395"/>
    </source>
</evidence>
<reference evidence="7 8" key="1">
    <citation type="submission" date="2017-10" db="EMBL/GenBank/DDBJ databases">
        <title>Draft genome of Longimonas halophila.</title>
        <authorList>
            <person name="Goh K.M."/>
            <person name="Shamsir M.S."/>
            <person name="Lim S.W."/>
        </authorList>
    </citation>
    <scope>NUCLEOTIDE SEQUENCE [LARGE SCALE GENOMIC DNA]</scope>
    <source>
        <strain evidence="7 8">KCTC 42399</strain>
    </source>
</reference>
<comment type="pathway">
    <text evidence="4">Lipid metabolism; malonyl-CoA biosynthesis; malonyl-CoA from acetyl-CoA: step 1/1.</text>
</comment>
<gene>
    <name evidence="4" type="primary">accD</name>
    <name evidence="7" type="ORF">CRI93_09070</name>
</gene>
<feature type="region of interest" description="Disordered" evidence="5">
    <location>
        <begin position="96"/>
        <end position="116"/>
    </location>
</feature>
<dbReference type="GO" id="GO:0016743">
    <property type="term" value="F:carboxyl- or carbamoyltransferase activity"/>
    <property type="evidence" value="ECO:0007669"/>
    <property type="project" value="UniProtKB-UniRule"/>
</dbReference>
<dbReference type="PRINTS" id="PR01070">
    <property type="entry name" value="ACCCTRFRASEB"/>
</dbReference>
<dbReference type="PANTHER" id="PTHR42995">
    <property type="entry name" value="ACETYL-COENZYME A CARBOXYLASE CARBOXYL TRANSFERASE SUBUNIT BETA, CHLOROPLASTIC"/>
    <property type="match status" value="1"/>
</dbReference>